<dbReference type="RefSeq" id="WP_196984729.1">
    <property type="nucleotide sequence ID" value="NZ_JADWYS010000001.1"/>
</dbReference>
<dbReference type="InterPro" id="IPR024084">
    <property type="entry name" value="IsoPropMal-DH-like_dom"/>
</dbReference>
<dbReference type="GO" id="GO:0051287">
    <property type="term" value="F:NAD binding"/>
    <property type="evidence" value="ECO:0007669"/>
    <property type="project" value="InterPro"/>
</dbReference>
<evidence type="ECO:0000313" key="5">
    <source>
        <dbReference type="Proteomes" id="UP000651050"/>
    </source>
</evidence>
<dbReference type="PROSITE" id="PS00470">
    <property type="entry name" value="IDH_IMDH"/>
    <property type="match status" value="1"/>
</dbReference>
<dbReference type="PANTHER" id="PTHR11835:SF34">
    <property type="entry name" value="ISOCITRATE DEHYDROGENASE [NAD] SUBUNIT ALPHA, MITOCHONDRIAL"/>
    <property type="match status" value="1"/>
</dbReference>
<dbReference type="PANTHER" id="PTHR11835">
    <property type="entry name" value="DECARBOXYLATING DEHYDROGENASES-ISOCITRATE, ISOPROPYLMALATE, TARTRATE"/>
    <property type="match status" value="1"/>
</dbReference>
<comment type="similarity">
    <text evidence="1">Belongs to the isocitrate and isopropylmalate dehydrogenases family.</text>
</comment>
<keyword evidence="2" id="KW-0560">Oxidoreductase</keyword>
<dbReference type="SUPFAM" id="SSF53659">
    <property type="entry name" value="Isocitrate/Isopropylmalate dehydrogenase-like"/>
    <property type="match status" value="1"/>
</dbReference>
<dbReference type="InterPro" id="IPR019818">
    <property type="entry name" value="IsoCit/isopropylmalate_DH_CS"/>
</dbReference>
<dbReference type="GO" id="GO:0006099">
    <property type="term" value="P:tricarboxylic acid cycle"/>
    <property type="evidence" value="ECO:0007669"/>
    <property type="project" value="TreeGrafter"/>
</dbReference>
<dbReference type="SMART" id="SM01329">
    <property type="entry name" value="Iso_dh"/>
    <property type="match status" value="1"/>
</dbReference>
<comment type="caution">
    <text evidence="4">The sequence shown here is derived from an EMBL/GenBank/DDBJ whole genome shotgun (WGS) entry which is preliminary data.</text>
</comment>
<evidence type="ECO:0000256" key="1">
    <source>
        <dbReference type="ARBA" id="ARBA00007769"/>
    </source>
</evidence>
<evidence type="ECO:0000256" key="2">
    <source>
        <dbReference type="ARBA" id="ARBA00023002"/>
    </source>
</evidence>
<dbReference type="GO" id="GO:0000287">
    <property type="term" value="F:magnesium ion binding"/>
    <property type="evidence" value="ECO:0007669"/>
    <property type="project" value="InterPro"/>
</dbReference>
<evidence type="ECO:0000259" key="3">
    <source>
        <dbReference type="SMART" id="SM01329"/>
    </source>
</evidence>
<dbReference type="Pfam" id="PF00180">
    <property type="entry name" value="Iso_dh"/>
    <property type="match status" value="1"/>
</dbReference>
<keyword evidence="5" id="KW-1185">Reference proteome</keyword>
<dbReference type="Gene3D" id="3.40.718.10">
    <property type="entry name" value="Isopropylmalate Dehydrogenase"/>
    <property type="match status" value="1"/>
</dbReference>
<dbReference type="GO" id="GO:0004449">
    <property type="term" value="F:isocitrate dehydrogenase (NAD+) activity"/>
    <property type="evidence" value="ECO:0007669"/>
    <property type="project" value="TreeGrafter"/>
</dbReference>
<reference evidence="4" key="1">
    <citation type="submission" date="2020-11" db="EMBL/GenBank/DDBJ databases">
        <title>Bacterial whole genome sequence for Caenimonas sp. DR4.4.</title>
        <authorList>
            <person name="Le V."/>
            <person name="Ko S.-R."/>
            <person name="Ahn C.-Y."/>
            <person name="Oh H.-M."/>
        </authorList>
    </citation>
    <scope>NUCLEOTIDE SEQUENCE</scope>
    <source>
        <strain evidence="4">DR4.4</strain>
    </source>
</reference>
<gene>
    <name evidence="4" type="ORF">I5803_01895</name>
</gene>
<accession>A0A931MEN2</accession>
<dbReference type="GO" id="GO:0006102">
    <property type="term" value="P:isocitrate metabolic process"/>
    <property type="evidence" value="ECO:0007669"/>
    <property type="project" value="TreeGrafter"/>
</dbReference>
<dbReference type="AlphaFoldDB" id="A0A931MEN2"/>
<organism evidence="4 5">
    <name type="scientific">Caenimonas aquaedulcis</name>
    <dbReference type="NCBI Taxonomy" id="2793270"/>
    <lineage>
        <taxon>Bacteria</taxon>
        <taxon>Pseudomonadati</taxon>
        <taxon>Pseudomonadota</taxon>
        <taxon>Betaproteobacteria</taxon>
        <taxon>Burkholderiales</taxon>
        <taxon>Comamonadaceae</taxon>
        <taxon>Caenimonas</taxon>
    </lineage>
</organism>
<protein>
    <submittedName>
        <fullName evidence="4">Isocitrate/isopropylmalate dehydrogenase family protein</fullName>
    </submittedName>
</protein>
<dbReference type="Proteomes" id="UP000651050">
    <property type="component" value="Unassembled WGS sequence"/>
</dbReference>
<evidence type="ECO:0000313" key="4">
    <source>
        <dbReference type="EMBL" id="MBG9386763.1"/>
    </source>
</evidence>
<dbReference type="EMBL" id="JADWYS010000001">
    <property type="protein sequence ID" value="MBG9386763.1"/>
    <property type="molecule type" value="Genomic_DNA"/>
</dbReference>
<name>A0A931MEN2_9BURK</name>
<sequence length="359" mass="38870">MKIVVLPGDGIGPETMAATVAVLEAASRRFSLNLELVHDIAGHESLKQHGATVTAALLEKVRSADGLMLGPMATYEFKDESRGEINPSMFFRKNLDLYANIRPARTYPGMRARLGEFDLVVVRENTEGFYSDRNIESGSSEMLVTPDVVISLRRITRKCCERIARSAFELAMTRNRHVTIVHKANVLKMGDGMFIDICRQIGKEFSGVQIDEFIVDAMMAHVVRAPQRFDVIVTTNMFGDILSDLTAELSGSIGLGGSLNAGYDHAMGQAAHGCAPDIAGQDIANPFSLILSAGMLLGWYGQRKGNQSFLDASAAIERTAVSAVAANEVTRDVGGKRGTRETGAAFVARLLNEGHPKVP</sequence>
<feature type="domain" description="Isopropylmalate dehydrogenase-like" evidence="3">
    <location>
        <begin position="2"/>
        <end position="346"/>
    </location>
</feature>
<proteinExistence type="inferred from homology"/>